<dbReference type="InterPro" id="IPR022761">
    <property type="entry name" value="Fumarate_lyase_N"/>
</dbReference>
<dbReference type="PRINTS" id="PR00149">
    <property type="entry name" value="FUMRATELYASE"/>
</dbReference>
<gene>
    <name evidence="3" type="ORF">IT775_15725</name>
</gene>
<reference evidence="3 4" key="1">
    <citation type="journal article" date="2021" name="Arch. Microbiol.">
        <title>Thalassobius aquimarinus sp. nov., isolated from the Sea of Japan seashore.</title>
        <authorList>
            <person name="Kurilenko V.V."/>
            <person name="Romanenko L.A."/>
            <person name="Chernysheva N.Y."/>
            <person name="Velansky P.V."/>
            <person name="Tekutyeva L.A."/>
            <person name="Isaeva M.P."/>
            <person name="Mikhailov V.V."/>
        </authorList>
    </citation>
    <scope>NUCLEOTIDE SEQUENCE [LARGE SCALE GENOMIC DNA]</scope>
    <source>
        <strain evidence="3 4">KMM 8518</strain>
    </source>
</reference>
<dbReference type="PANTHER" id="PTHR43172:SF2">
    <property type="entry name" value="ADENYLOSUCCINATE LYASE C-TERMINAL DOMAIN-CONTAINING PROTEIN"/>
    <property type="match status" value="1"/>
</dbReference>
<dbReference type="PRINTS" id="PR00145">
    <property type="entry name" value="ARGSUCLYASE"/>
</dbReference>
<feature type="domain" description="Adenylosuccinate lyase C-terminal" evidence="2">
    <location>
        <begin position="363"/>
        <end position="436"/>
    </location>
</feature>
<comment type="caution">
    <text evidence="3">The sequence shown here is derived from an EMBL/GenBank/DDBJ whole genome shotgun (WGS) entry which is preliminary data.</text>
</comment>
<dbReference type="Gene3D" id="1.20.200.10">
    <property type="entry name" value="Fumarase/aspartase (Central domain)"/>
    <property type="match status" value="1"/>
</dbReference>
<protein>
    <submittedName>
        <fullName evidence="3">Adenylosuccinate lyase family protein</fullName>
    </submittedName>
</protein>
<evidence type="ECO:0000313" key="4">
    <source>
        <dbReference type="Proteomes" id="UP001195941"/>
    </source>
</evidence>
<dbReference type="InterPro" id="IPR008948">
    <property type="entry name" value="L-Aspartase-like"/>
</dbReference>
<dbReference type="EMBL" id="JADMKU010000016">
    <property type="protein sequence ID" value="MBR9652568.1"/>
    <property type="molecule type" value="Genomic_DNA"/>
</dbReference>
<sequence>MAASVFTSELYHRLFPVSDAGRLFTDSAEVRAMLLVEGALAKVQGQMGVIPEVSAQFIHRSSMELQLDPGGLAAATGENGVCVPGLVAAFRKLMEAPEHAQYVHWGATSQDIIDTGLVLRLRQYLTHLETALKQMLVDLGQLAGTHADLPVAGRTWGQHATPITFGTTVARWGVPLLELLNELPRLREQVLWVSLSGATGTGSELGANAAEMRKALAKALNLQDPGRSWHADRGPILALSGWLTRLAAALGKIGEDLILATQTGIAELTLGAEGSSSTMPQKQNPVGPSAMVGLARQAVGLNAILQGAGLHRQDRDGAAWFTEWMTLPQLCLAVASALEHGKALAARIAPNADAMAAALCGGQGLIHAEALSFRLAGHMPRPEAQEAVKALCRQAAENGAELSDLARAAYPDLPLDDLFDPARQTGTAPDEARAFAKAVKAL</sequence>
<keyword evidence="3" id="KW-0456">Lyase</keyword>
<keyword evidence="4" id="KW-1185">Reference proteome</keyword>
<dbReference type="PANTHER" id="PTHR43172">
    <property type="entry name" value="ADENYLOSUCCINATE LYASE"/>
    <property type="match status" value="1"/>
</dbReference>
<evidence type="ECO:0000259" key="2">
    <source>
        <dbReference type="SMART" id="SM00998"/>
    </source>
</evidence>
<dbReference type="Gene3D" id="1.10.40.30">
    <property type="entry name" value="Fumarase/aspartase (C-terminal domain)"/>
    <property type="match status" value="1"/>
</dbReference>
<dbReference type="Proteomes" id="UP001195941">
    <property type="component" value="Unassembled WGS sequence"/>
</dbReference>
<evidence type="ECO:0000256" key="1">
    <source>
        <dbReference type="ARBA" id="ARBA00034772"/>
    </source>
</evidence>
<dbReference type="RefSeq" id="WP_212702187.1">
    <property type="nucleotide sequence ID" value="NZ_JADMKU010000016.1"/>
</dbReference>
<dbReference type="Pfam" id="PF00206">
    <property type="entry name" value="Lyase_1"/>
    <property type="match status" value="1"/>
</dbReference>
<proteinExistence type="inferred from homology"/>
<evidence type="ECO:0000313" key="3">
    <source>
        <dbReference type="EMBL" id="MBR9652568.1"/>
    </source>
</evidence>
<dbReference type="InterPro" id="IPR000362">
    <property type="entry name" value="Fumarate_lyase_fam"/>
</dbReference>
<dbReference type="GO" id="GO:0016829">
    <property type="term" value="F:lyase activity"/>
    <property type="evidence" value="ECO:0007669"/>
    <property type="project" value="UniProtKB-KW"/>
</dbReference>
<dbReference type="SMART" id="SM00998">
    <property type="entry name" value="ADSL_C"/>
    <property type="match status" value="1"/>
</dbReference>
<comment type="similarity">
    <text evidence="1">Belongs to the class-II fumarase/aspartase family.</text>
</comment>
<name>A0ABS5HUF3_9RHOB</name>
<accession>A0ABS5HUF3</accession>
<dbReference type="InterPro" id="IPR019468">
    <property type="entry name" value="AdenyloSucc_lyase_C"/>
</dbReference>
<organism evidence="3 4">
    <name type="scientific">Thalassovita aquimarina</name>
    <dbReference type="NCBI Taxonomy" id="2785917"/>
    <lineage>
        <taxon>Bacteria</taxon>
        <taxon>Pseudomonadati</taxon>
        <taxon>Pseudomonadota</taxon>
        <taxon>Alphaproteobacteria</taxon>
        <taxon>Rhodobacterales</taxon>
        <taxon>Roseobacteraceae</taxon>
        <taxon>Thalassovita</taxon>
    </lineage>
</organism>
<dbReference type="SUPFAM" id="SSF48557">
    <property type="entry name" value="L-aspartase-like"/>
    <property type="match status" value="1"/>
</dbReference>